<feature type="region of interest" description="Disordered" evidence="1">
    <location>
        <begin position="1"/>
        <end position="46"/>
    </location>
</feature>
<dbReference type="InParanoid" id="D8MA74"/>
<gene>
    <name evidence="3" type="ORF">GSBLH_T00004621001</name>
</gene>
<proteinExistence type="predicted"/>
<feature type="domain" description="Glycosyltransferase 61 catalytic" evidence="2">
    <location>
        <begin position="211"/>
        <end position="397"/>
    </location>
</feature>
<sequence>MDIAVPSSNTEVPSVISVQESDTEEKSATSVHHLREEKKPVGSETPTAAQVQIAGTLSQIMPISLEGKSDFDASYVFRYSAFVLPPPFTYVKSRRRTLPGISSYFQELASYKRDKCKNEDICAHPSHYVSLFTDFTAADIENMKERDYIVFFQKEYIRGRVDVVSNGELPFTYDCGCFSDHSKALSSSLQRPYKVPGTVVFLLVPNGATIHHFIDSVLPKLVQLEAFLGDASFRYLLDLSPQYTLVKALLERLGIHADQLLDYRSIKHLGDGISAERLVIPCNTPPLHPYLWQRAQYLLQLPHIVNPSLFTKNTILYLSRRKGTIGGGRKVVNEAVLEGQLKQFAAEHGYRYVPFFHTDYNDADSLMQLWSSAAAVIGPHGGAFSNILFAQKGCLVIEFLPNGAIFTGSTFKEHLSTYQQAMLLGHRYFAVMSPFTKRDDMTVNVEEVMNILEKSLSLYCVFQTKLILLLHFQSLADLYHEWFGHSSQRME</sequence>
<dbReference type="Proteomes" id="UP000008312">
    <property type="component" value="Unassembled WGS sequence"/>
</dbReference>
<accession>D8MA74</accession>
<evidence type="ECO:0000256" key="1">
    <source>
        <dbReference type="SAM" id="MobiDB-lite"/>
    </source>
</evidence>
<dbReference type="GeneID" id="24921639"/>
<evidence type="ECO:0000259" key="2">
    <source>
        <dbReference type="Pfam" id="PF04577"/>
    </source>
</evidence>
<dbReference type="InterPro" id="IPR049625">
    <property type="entry name" value="Glyco_transf_61_cat"/>
</dbReference>
<dbReference type="Pfam" id="PF04577">
    <property type="entry name" value="Glyco_transf_61"/>
    <property type="match status" value="1"/>
</dbReference>
<name>D8MA74_BLAHO</name>
<dbReference type="OrthoDB" id="529273at2759"/>
<organism evidence="3">
    <name type="scientific">Blastocystis hominis</name>
    <dbReference type="NCBI Taxonomy" id="12968"/>
    <lineage>
        <taxon>Eukaryota</taxon>
        <taxon>Sar</taxon>
        <taxon>Stramenopiles</taxon>
        <taxon>Bigyra</taxon>
        <taxon>Opalozoa</taxon>
        <taxon>Opalinata</taxon>
        <taxon>Blastocystidae</taxon>
        <taxon>Blastocystis</taxon>
    </lineage>
</organism>
<evidence type="ECO:0000313" key="3">
    <source>
        <dbReference type="EMBL" id="CBK24963.2"/>
    </source>
</evidence>
<dbReference type="EMBL" id="FN668689">
    <property type="protein sequence ID" value="CBK24963.2"/>
    <property type="molecule type" value="Genomic_DNA"/>
</dbReference>
<feature type="compositionally biased region" description="Polar residues" evidence="1">
    <location>
        <begin position="1"/>
        <end position="20"/>
    </location>
</feature>
<dbReference type="GO" id="GO:0016757">
    <property type="term" value="F:glycosyltransferase activity"/>
    <property type="evidence" value="ECO:0007669"/>
    <property type="project" value="InterPro"/>
</dbReference>
<dbReference type="AlphaFoldDB" id="D8MA74"/>
<evidence type="ECO:0000313" key="4">
    <source>
        <dbReference type="Proteomes" id="UP000008312"/>
    </source>
</evidence>
<dbReference type="RefSeq" id="XP_012899011.1">
    <property type="nucleotide sequence ID" value="XM_013043557.1"/>
</dbReference>
<keyword evidence="4" id="KW-1185">Reference proteome</keyword>
<reference evidence="3" key="1">
    <citation type="submission" date="2010-02" db="EMBL/GenBank/DDBJ databases">
        <title>Sequencing and annotation of the Blastocystis hominis genome.</title>
        <authorList>
            <person name="Wincker P."/>
        </authorList>
    </citation>
    <scope>NUCLEOTIDE SEQUENCE</scope>
    <source>
        <strain evidence="3">Singapore isolate B</strain>
    </source>
</reference>
<dbReference type="OMA" id="NEDICAH"/>
<protein>
    <recommendedName>
        <fullName evidence="2">Glycosyltransferase 61 catalytic domain-containing protein</fullName>
    </recommendedName>
</protein>